<sequence>MDPNRTIAYEVESNAPAPTQGTTPFDSRPVMGSQEGEAKEAFFQMMKEWFTQLNKPQVDKIRKHGAEEFRANVDNDPEGAEIWLENTIRVFD</sequence>
<comment type="caution">
    <text evidence="1">The sequence shown here is derived from an EMBL/GenBank/DDBJ whole genome shotgun (WGS) entry which is preliminary data.</text>
</comment>
<evidence type="ECO:0000313" key="2">
    <source>
        <dbReference type="Proteomes" id="UP000325315"/>
    </source>
</evidence>
<reference evidence="2" key="1">
    <citation type="journal article" date="2019" name="Plant Biotechnol. J.">
        <title>Genome sequencing of the Australian wild diploid species Gossypium australe highlights disease resistance and delayed gland morphogenesis.</title>
        <authorList>
            <person name="Cai Y."/>
            <person name="Cai X."/>
            <person name="Wang Q."/>
            <person name="Wang P."/>
            <person name="Zhang Y."/>
            <person name="Cai C."/>
            <person name="Xu Y."/>
            <person name="Wang K."/>
            <person name="Zhou Z."/>
            <person name="Wang C."/>
            <person name="Geng S."/>
            <person name="Li B."/>
            <person name="Dong Q."/>
            <person name="Hou Y."/>
            <person name="Wang H."/>
            <person name="Ai P."/>
            <person name="Liu Z."/>
            <person name="Yi F."/>
            <person name="Sun M."/>
            <person name="An G."/>
            <person name="Cheng J."/>
            <person name="Zhang Y."/>
            <person name="Shi Q."/>
            <person name="Xie Y."/>
            <person name="Shi X."/>
            <person name="Chang Y."/>
            <person name="Huang F."/>
            <person name="Chen Y."/>
            <person name="Hong S."/>
            <person name="Mi L."/>
            <person name="Sun Q."/>
            <person name="Zhang L."/>
            <person name="Zhou B."/>
            <person name="Peng R."/>
            <person name="Zhang X."/>
            <person name="Liu F."/>
        </authorList>
    </citation>
    <scope>NUCLEOTIDE SEQUENCE [LARGE SCALE GENOMIC DNA]</scope>
    <source>
        <strain evidence="2">cv. PA1801</strain>
    </source>
</reference>
<protein>
    <submittedName>
        <fullName evidence="1">Chaperone surA</fullName>
    </submittedName>
</protein>
<evidence type="ECO:0000313" key="1">
    <source>
        <dbReference type="EMBL" id="KAA3484249.1"/>
    </source>
</evidence>
<accession>A0A5B6WQU0</accession>
<gene>
    <name evidence="1" type="ORF">EPI10_006344</name>
</gene>
<dbReference type="AlphaFoldDB" id="A0A5B6WQU0"/>
<dbReference type="EMBL" id="SMMG02000002">
    <property type="protein sequence ID" value="KAA3484249.1"/>
    <property type="molecule type" value="Genomic_DNA"/>
</dbReference>
<dbReference type="Proteomes" id="UP000325315">
    <property type="component" value="Unassembled WGS sequence"/>
</dbReference>
<keyword evidence="2" id="KW-1185">Reference proteome</keyword>
<proteinExistence type="predicted"/>
<name>A0A5B6WQU0_9ROSI</name>
<organism evidence="1 2">
    <name type="scientific">Gossypium australe</name>
    <dbReference type="NCBI Taxonomy" id="47621"/>
    <lineage>
        <taxon>Eukaryota</taxon>
        <taxon>Viridiplantae</taxon>
        <taxon>Streptophyta</taxon>
        <taxon>Embryophyta</taxon>
        <taxon>Tracheophyta</taxon>
        <taxon>Spermatophyta</taxon>
        <taxon>Magnoliopsida</taxon>
        <taxon>eudicotyledons</taxon>
        <taxon>Gunneridae</taxon>
        <taxon>Pentapetalae</taxon>
        <taxon>rosids</taxon>
        <taxon>malvids</taxon>
        <taxon>Malvales</taxon>
        <taxon>Malvaceae</taxon>
        <taxon>Malvoideae</taxon>
        <taxon>Gossypium</taxon>
    </lineage>
</organism>